<dbReference type="GO" id="GO:0019148">
    <property type="term" value="F:D-cysteine desulfhydrase activity"/>
    <property type="evidence" value="ECO:0007669"/>
    <property type="project" value="TreeGrafter"/>
</dbReference>
<comment type="cofactor">
    <cofactor evidence="1">
        <name>pyridoxal 5'-phosphate</name>
        <dbReference type="ChEBI" id="CHEBI:597326"/>
    </cofactor>
</comment>
<evidence type="ECO:0000256" key="1">
    <source>
        <dbReference type="ARBA" id="ARBA00001933"/>
    </source>
</evidence>
<keyword evidence="4" id="KW-0472">Membrane</keyword>
<feature type="transmembrane region" description="Helical" evidence="4">
    <location>
        <begin position="12"/>
        <end position="35"/>
    </location>
</feature>
<dbReference type="InterPro" id="IPR027278">
    <property type="entry name" value="ACCD_DCysDesulf"/>
</dbReference>
<keyword evidence="4" id="KW-1133">Transmembrane helix</keyword>
<dbReference type="InterPro" id="IPR001926">
    <property type="entry name" value="TrpB-like_PALP"/>
</dbReference>
<dbReference type="SUPFAM" id="SSF53686">
    <property type="entry name" value="Tryptophan synthase beta subunit-like PLP-dependent enzymes"/>
    <property type="match status" value="1"/>
</dbReference>
<proteinExistence type="inferred from homology"/>
<keyword evidence="3" id="KW-0663">Pyridoxal phosphate</keyword>
<evidence type="ECO:0000256" key="4">
    <source>
        <dbReference type="SAM" id="Phobius"/>
    </source>
</evidence>
<dbReference type="EMBL" id="HBFQ01017068">
    <property type="protein sequence ID" value="CAD8837520.1"/>
    <property type="molecule type" value="Transcribed_RNA"/>
</dbReference>
<sequence length="500" mass="54859">MNRVMHERRLKWFLAAAAVAASVSAGVAVFVRWALERVYVSIPICPPTRRQLEEEDLDGNPLYRAVPALRGRFAYRQLGDFPTPVHRFTARFEGQEIAFWVKREDLCSPLYGGNKVRTLQYLLASCEAMGKEPHAIIESGTHFYMIGTGGSNLVVATKVYAAALGLPQEWFRSFAFFDEREMDNTMNYLSSLSFPGHQVLYNTGGWMLLSAIIGRARTGARFPGIMMPGGNNAVGVLGQLTGAMELAEQIENGEVPDPDAIVVALGSMCTVTGLILGVALARELGIPAFRRPGFRIHAQPVNPVVMMGLRLFRFHTSLTLPFSVGRGVKENAAAITACGGPDIFDAAVRVMEEELVISYDAAIVGKYGAHSRASRDAKTFYDSFVQPPPGEKGLWLCGHFTAKSFALLLRLLKAAQTSGRSKKHFLFWQTKSFVQPLGPKDEWEAFQEQCKSSPALQQWAVVGGVTGHPDSIGSTESDQSLLEGPQQYRSLMTPLLHSVS</sequence>
<accession>A0A7S0ZZB2</accession>
<evidence type="ECO:0000313" key="6">
    <source>
        <dbReference type="EMBL" id="CAD8837520.1"/>
    </source>
</evidence>
<organism evidence="6">
    <name type="scientific">Noctiluca scintillans</name>
    <name type="common">Sea sparkle</name>
    <name type="synonym">Red tide dinoflagellate</name>
    <dbReference type="NCBI Taxonomy" id="2966"/>
    <lineage>
        <taxon>Eukaryota</taxon>
        <taxon>Sar</taxon>
        <taxon>Alveolata</taxon>
        <taxon>Dinophyceae</taxon>
        <taxon>Noctilucales</taxon>
        <taxon>Noctilucaceae</taxon>
        <taxon>Noctiluca</taxon>
    </lineage>
</organism>
<feature type="domain" description="Tryptophan synthase beta chain-like PALP" evidence="5">
    <location>
        <begin position="79"/>
        <end position="280"/>
    </location>
</feature>
<dbReference type="PANTHER" id="PTHR43780">
    <property type="entry name" value="1-AMINOCYCLOPROPANE-1-CARBOXYLATE DEAMINASE-RELATED"/>
    <property type="match status" value="1"/>
</dbReference>
<comment type="similarity">
    <text evidence="2">Belongs to the ACC deaminase/D-cysteine desulfhydrase family.</text>
</comment>
<evidence type="ECO:0000256" key="2">
    <source>
        <dbReference type="ARBA" id="ARBA00008639"/>
    </source>
</evidence>
<keyword evidence="4" id="KW-0812">Transmembrane</keyword>
<evidence type="ECO:0000256" key="3">
    <source>
        <dbReference type="ARBA" id="ARBA00022898"/>
    </source>
</evidence>
<dbReference type="AlphaFoldDB" id="A0A7S0ZZB2"/>
<name>A0A7S0ZZB2_NOCSC</name>
<dbReference type="InterPro" id="IPR036052">
    <property type="entry name" value="TrpB-like_PALP_sf"/>
</dbReference>
<reference evidence="6" key="1">
    <citation type="submission" date="2021-01" db="EMBL/GenBank/DDBJ databases">
        <authorList>
            <person name="Corre E."/>
            <person name="Pelletier E."/>
            <person name="Niang G."/>
            <person name="Scheremetjew M."/>
            <person name="Finn R."/>
            <person name="Kale V."/>
            <person name="Holt S."/>
            <person name="Cochrane G."/>
            <person name="Meng A."/>
            <person name="Brown T."/>
            <person name="Cohen L."/>
        </authorList>
    </citation>
    <scope>NUCLEOTIDE SEQUENCE</scope>
</reference>
<protein>
    <recommendedName>
        <fullName evidence="5">Tryptophan synthase beta chain-like PALP domain-containing protein</fullName>
    </recommendedName>
</protein>
<dbReference type="Pfam" id="PF00291">
    <property type="entry name" value="PALP"/>
    <property type="match status" value="1"/>
</dbReference>
<gene>
    <name evidence="6" type="ORF">NSCI0253_LOCUS11868</name>
</gene>
<dbReference type="PANTHER" id="PTHR43780:SF7">
    <property type="entry name" value="D-CYSTEINE DESULFHYDRASE 2, MITOCHONDRIAL"/>
    <property type="match status" value="1"/>
</dbReference>
<evidence type="ECO:0000259" key="5">
    <source>
        <dbReference type="Pfam" id="PF00291"/>
    </source>
</evidence>
<dbReference type="Gene3D" id="3.40.50.1100">
    <property type="match status" value="1"/>
</dbReference>